<name>A0AAW1XV10_RUBAR</name>
<proteinExistence type="predicted"/>
<feature type="compositionally biased region" description="Polar residues" evidence="1">
    <location>
        <begin position="1"/>
        <end position="15"/>
    </location>
</feature>
<dbReference type="AlphaFoldDB" id="A0AAW1XV10"/>
<protein>
    <submittedName>
        <fullName evidence="2">Uncharacterized protein</fullName>
    </submittedName>
</protein>
<accession>A0AAW1XV10</accession>
<dbReference type="EMBL" id="JBEDUW010000003">
    <property type="protein sequence ID" value="KAK9940281.1"/>
    <property type="molecule type" value="Genomic_DNA"/>
</dbReference>
<dbReference type="Proteomes" id="UP001457282">
    <property type="component" value="Unassembled WGS sequence"/>
</dbReference>
<keyword evidence="3" id="KW-1185">Reference proteome</keyword>
<evidence type="ECO:0000313" key="3">
    <source>
        <dbReference type="Proteomes" id="UP001457282"/>
    </source>
</evidence>
<dbReference type="PANTHER" id="PTHR37721">
    <property type="entry name" value="OS05G0464200 PROTEIN"/>
    <property type="match status" value="1"/>
</dbReference>
<gene>
    <name evidence="2" type="ORF">M0R45_016949</name>
</gene>
<evidence type="ECO:0000256" key="1">
    <source>
        <dbReference type="SAM" id="MobiDB-lite"/>
    </source>
</evidence>
<comment type="caution">
    <text evidence="2">The sequence shown here is derived from an EMBL/GenBank/DDBJ whole genome shotgun (WGS) entry which is preliminary data.</text>
</comment>
<reference evidence="2 3" key="1">
    <citation type="journal article" date="2023" name="G3 (Bethesda)">
        <title>A chromosome-length genome assembly and annotation of blackberry (Rubus argutus, cv. 'Hillquist').</title>
        <authorList>
            <person name="Bruna T."/>
            <person name="Aryal R."/>
            <person name="Dudchenko O."/>
            <person name="Sargent D.J."/>
            <person name="Mead D."/>
            <person name="Buti M."/>
            <person name="Cavallini A."/>
            <person name="Hytonen T."/>
            <person name="Andres J."/>
            <person name="Pham M."/>
            <person name="Weisz D."/>
            <person name="Mascagni F."/>
            <person name="Usai G."/>
            <person name="Natali L."/>
            <person name="Bassil N."/>
            <person name="Fernandez G.E."/>
            <person name="Lomsadze A."/>
            <person name="Armour M."/>
            <person name="Olukolu B."/>
            <person name="Poorten T."/>
            <person name="Britton C."/>
            <person name="Davik J."/>
            <person name="Ashrafi H."/>
            <person name="Aiden E.L."/>
            <person name="Borodovsky M."/>
            <person name="Worthington M."/>
        </authorList>
    </citation>
    <scope>NUCLEOTIDE SEQUENCE [LARGE SCALE GENOMIC DNA]</scope>
    <source>
        <strain evidence="2">PI 553951</strain>
    </source>
</reference>
<sequence>MATSSSTPQNNNTASRPAPKRGQIKAGILRNLLKAVVSMANPGAQGRNIGTEAGGSSGSPTPPPSAYTSDGSPNITKP</sequence>
<feature type="region of interest" description="Disordered" evidence="1">
    <location>
        <begin position="42"/>
        <end position="78"/>
    </location>
</feature>
<evidence type="ECO:0000313" key="2">
    <source>
        <dbReference type="EMBL" id="KAK9940281.1"/>
    </source>
</evidence>
<dbReference type="PANTHER" id="PTHR37721:SF1">
    <property type="entry name" value="OS05G0464200 PROTEIN"/>
    <property type="match status" value="1"/>
</dbReference>
<feature type="compositionally biased region" description="Polar residues" evidence="1">
    <location>
        <begin position="67"/>
        <end position="78"/>
    </location>
</feature>
<feature type="region of interest" description="Disordered" evidence="1">
    <location>
        <begin position="1"/>
        <end position="24"/>
    </location>
</feature>
<organism evidence="2 3">
    <name type="scientific">Rubus argutus</name>
    <name type="common">Southern blackberry</name>
    <dbReference type="NCBI Taxonomy" id="59490"/>
    <lineage>
        <taxon>Eukaryota</taxon>
        <taxon>Viridiplantae</taxon>
        <taxon>Streptophyta</taxon>
        <taxon>Embryophyta</taxon>
        <taxon>Tracheophyta</taxon>
        <taxon>Spermatophyta</taxon>
        <taxon>Magnoliopsida</taxon>
        <taxon>eudicotyledons</taxon>
        <taxon>Gunneridae</taxon>
        <taxon>Pentapetalae</taxon>
        <taxon>rosids</taxon>
        <taxon>fabids</taxon>
        <taxon>Rosales</taxon>
        <taxon>Rosaceae</taxon>
        <taxon>Rosoideae</taxon>
        <taxon>Rosoideae incertae sedis</taxon>
        <taxon>Rubus</taxon>
    </lineage>
</organism>